<dbReference type="OrthoDB" id="8482at2157"/>
<feature type="domain" description="DUF7347" evidence="2">
    <location>
        <begin position="7"/>
        <end position="80"/>
    </location>
</feature>
<dbReference type="AlphaFoldDB" id="A0A1G9SY51"/>
<evidence type="ECO:0000313" key="3">
    <source>
        <dbReference type="EMBL" id="SDM40371.1"/>
    </source>
</evidence>
<dbReference type="InterPro" id="IPR036390">
    <property type="entry name" value="WH_DNA-bd_sf"/>
</dbReference>
<dbReference type="InterPro" id="IPR036388">
    <property type="entry name" value="WH-like_DNA-bd_sf"/>
</dbReference>
<sequence>MEDADAADALDVLAHEHRIAILRALAEADEPLSFSALHARVGMRDSGKFNYHLAKLCEYYVRETGEGYELGHAGERVVSAADPAPGSRSAHRGLATTDGGTPGDGRECPVCGEPDCEKLFHVHLTPPSSYSDGRQ</sequence>
<keyword evidence="4" id="KW-1185">Reference proteome</keyword>
<protein>
    <submittedName>
        <fullName evidence="3">Helix-turn-helix domain-containing protein</fullName>
    </submittedName>
</protein>
<dbReference type="EMBL" id="FNIA01000002">
    <property type="protein sequence ID" value="SDM40371.1"/>
    <property type="molecule type" value="Genomic_DNA"/>
</dbReference>
<accession>A0A1G9SY51</accession>
<reference evidence="3 4" key="1">
    <citation type="submission" date="2016-10" db="EMBL/GenBank/DDBJ databases">
        <authorList>
            <person name="de Groot N.N."/>
        </authorList>
    </citation>
    <scope>NUCLEOTIDE SEQUENCE [LARGE SCALE GENOMIC DNA]</scope>
    <source>
        <strain evidence="4">EB21,IBRC-M 10013,KCTC 4048</strain>
    </source>
</reference>
<dbReference type="RefSeq" id="WP_089731276.1">
    <property type="nucleotide sequence ID" value="NZ_FNIA01000002.1"/>
</dbReference>
<gene>
    <name evidence="3" type="ORF">SAMN05192554_10229</name>
</gene>
<dbReference type="Pfam" id="PF24038">
    <property type="entry name" value="DUF7347"/>
    <property type="match status" value="1"/>
</dbReference>
<evidence type="ECO:0000259" key="2">
    <source>
        <dbReference type="Pfam" id="PF24038"/>
    </source>
</evidence>
<name>A0A1G9SY51_9EURY</name>
<dbReference type="InterPro" id="IPR055771">
    <property type="entry name" value="DUF7347"/>
</dbReference>
<feature type="region of interest" description="Disordered" evidence="1">
    <location>
        <begin position="80"/>
        <end position="106"/>
    </location>
</feature>
<evidence type="ECO:0000256" key="1">
    <source>
        <dbReference type="SAM" id="MobiDB-lite"/>
    </source>
</evidence>
<dbReference type="SUPFAM" id="SSF46785">
    <property type="entry name" value="Winged helix' DNA-binding domain"/>
    <property type="match status" value="1"/>
</dbReference>
<dbReference type="Gene3D" id="1.10.10.10">
    <property type="entry name" value="Winged helix-like DNA-binding domain superfamily/Winged helix DNA-binding domain"/>
    <property type="match status" value="1"/>
</dbReference>
<evidence type="ECO:0000313" key="4">
    <source>
        <dbReference type="Proteomes" id="UP000199370"/>
    </source>
</evidence>
<organism evidence="3 4">
    <name type="scientific">Haloarchaeobius iranensis</name>
    <dbReference type="NCBI Taxonomy" id="996166"/>
    <lineage>
        <taxon>Archaea</taxon>
        <taxon>Methanobacteriati</taxon>
        <taxon>Methanobacteriota</taxon>
        <taxon>Stenosarchaea group</taxon>
        <taxon>Halobacteria</taxon>
        <taxon>Halobacteriales</taxon>
        <taxon>Halorubellaceae</taxon>
        <taxon>Haloarchaeobius</taxon>
    </lineage>
</organism>
<dbReference type="Proteomes" id="UP000199370">
    <property type="component" value="Unassembled WGS sequence"/>
</dbReference>
<proteinExistence type="predicted"/>